<gene>
    <name evidence="1" type="ORF">CP960_00205</name>
</gene>
<sequence length="101" mass="11473">MNIVTFCNVDESLIDSRHSVEHFDSGITKKADIAILDINSIFDFEENKHDACNEKFVSIAVIDDDSDYDAFKNFGIDAWIKGEDIQDINGIINLVEKRFLS</sequence>
<accession>A0A2N1J6P1</accession>
<dbReference type="KEGG" id="ahs:AHALO_1629"/>
<dbReference type="OrthoDB" id="5344303at2"/>
<keyword evidence="2" id="KW-1185">Reference proteome</keyword>
<dbReference type="Proteomes" id="UP000233248">
    <property type="component" value="Unassembled WGS sequence"/>
</dbReference>
<comment type="caution">
    <text evidence="1">The sequence shown here is derived from an EMBL/GenBank/DDBJ whole genome shotgun (WGS) entry which is preliminary data.</text>
</comment>
<evidence type="ECO:0000313" key="1">
    <source>
        <dbReference type="EMBL" id="PKI82211.1"/>
    </source>
</evidence>
<dbReference type="AlphaFoldDB" id="A0A2N1J6P1"/>
<name>A0A2N1J6P1_9BACT</name>
<dbReference type="EMBL" id="NXIF01000002">
    <property type="protein sequence ID" value="PKI82211.1"/>
    <property type="molecule type" value="Genomic_DNA"/>
</dbReference>
<organism evidence="1 2">
    <name type="scientific">Malaciobacter halophilus</name>
    <dbReference type="NCBI Taxonomy" id="197482"/>
    <lineage>
        <taxon>Bacteria</taxon>
        <taxon>Pseudomonadati</taxon>
        <taxon>Campylobacterota</taxon>
        <taxon>Epsilonproteobacteria</taxon>
        <taxon>Campylobacterales</taxon>
        <taxon>Arcobacteraceae</taxon>
        <taxon>Malaciobacter</taxon>
    </lineage>
</organism>
<evidence type="ECO:0000313" key="2">
    <source>
        <dbReference type="Proteomes" id="UP000233248"/>
    </source>
</evidence>
<protein>
    <recommendedName>
        <fullName evidence="3">Response regulatory domain-containing protein</fullName>
    </recommendedName>
</protein>
<proteinExistence type="predicted"/>
<evidence type="ECO:0008006" key="3">
    <source>
        <dbReference type="Google" id="ProtNLM"/>
    </source>
</evidence>
<reference evidence="1 2" key="1">
    <citation type="submission" date="2017-09" db="EMBL/GenBank/DDBJ databases">
        <title>Genomics of the genus Arcobacter.</title>
        <authorList>
            <person name="Perez-Cataluna A."/>
            <person name="Figueras M.J."/>
            <person name="Salas-Masso N."/>
        </authorList>
    </citation>
    <scope>NUCLEOTIDE SEQUENCE [LARGE SCALE GENOMIC DNA]</scope>
    <source>
        <strain evidence="1 2">DSM 18005</strain>
    </source>
</reference>
<dbReference type="RefSeq" id="WP_101183164.1">
    <property type="nucleotide sequence ID" value="NZ_CP031218.1"/>
</dbReference>